<dbReference type="InterPro" id="IPR025476">
    <property type="entry name" value="Helitron_helicase-like"/>
</dbReference>
<dbReference type="eggNOG" id="KOG0987">
    <property type="taxonomic scope" value="Eukaryota"/>
</dbReference>
<dbReference type="EC" id="5.6.2.3" evidence="1"/>
<feature type="domain" description="DNA helicase Pif1-like 2B" evidence="5">
    <location>
        <begin position="1335"/>
        <end position="1379"/>
    </location>
</feature>
<sequence length="1684" mass="190160">MVKNSTTKSLDGTNVPSTLITDNGSRLARYTRAVIRSSKRSQASTRDQCSSSDVAGTTLHRPWLSEIYRVSESPQNISQASRISSGSAKKARLLRKALCVRKRELQFTQAYDKKAWGRSVQHLLPTRKSQTTTCARSTVSPQRIFESHKFQAQIRVANSLLEFTSMGANVDHSVTGTSGPFTYRVNGQVIHRIGSLLPEDGALPEYLQLYIFDTDNELENRKRAFTQDTSSLAIPDSVIVQLIEMMDIHNHLAKTFRHARDRFKDTGTIEYSITLVSQTNLGRQYDLPSASEIGGLIVGDLSATSVGRDIVVELKSSNLQRISDQHPLMMSLQYPLLFPYGEAGYNQRMPYEGPEMSKVRREYMTMREFYAYQFQTRPTEGMTIIKGGRLLHQYIVDAYTATEQERLRFILLNQKKLRADLYSNVCDAVESGDSDAKMLGRKIILPSSFTGGPRYMSEKYLDAMAICRWYGNPHLFITVTANPKWVELKDHLDAYGGESANSRPDLECRLFKLKLDEMVSDFKKGVFFPKTSAVVYTIEFQKRGLPHAHILLWLEGIKKEATATMIDEYISAELPDRDLDPEGFALVDRHMIHGPCGKRRPKSPCMDKGECTKAYPKPLSDHTHIDKSGFVRYRRRSDPKHLVLKSNIELGNQYVVPHNLSILKKYEAHINVEWCCRTSAIKYLFKYITKGVDRATVLLKEVERGGGEKDKKKDGTDVINEIDKYMECRYISACEASWRLFAFHIHHNQPNVVKLPVHLPGQHHTVFDESARLEEVISKEDVEKTKLTAWFVACETYEEARELTYVELPTRFVYHTSGKLWTPRKTGAAIGRVVYVSPVAGDKYFLRILVNVVKGPRCFEDLKTVGGVLFKKYREACYARGLLDDVREWHDAIEEPSYWATGRQLRRLFVIILLFCQVINPLKLWDHTWKFLAEDILYIKRKEFRFPGLELSDDQLKQYTLIEFEQLLKENDQSLADYPDIPVPDNAILTEISNTVLMQELSYNIQQETETHNELFETMNPDQKVVYDSVLDSVHKQSGQLFFVNGAGGTGKTYLYMTIIAKLRSANKVVIPVASSGVAALLLPGGRTSHSRFKLPLTLSDVSMCNIPRCSMLASLIAKSDLIIWDEAPMAHRQAFETLDRSLRDFLTPADPTTADKPFGGKTVLLGGDFRKILPVVPHGRRPDTVLASISKSYLWKNAVVYTLSINMRLREADRELAKWILEVGDGKADTVSSHSSKNEEGEQIDVNQRFMIPATDKPHEALAAAAYPDFIHNYRNKKYLTERAVLTPTNSTVHELNAYMLSQVPSEAKEYLSSDSVELEATPEDDWSSHYPQEYLNSLEFPGLPNHRLCLKVGSPVMMLRNLNQAYGICNGTRMIVSRVGERIVQVEIMTGTKVGETVLIPRIQLSPLDTLLPFTFCRRQYPLRLCYAMTINKSQGQSLKQAALYLPRSVFTHGQLYVALSRVTSSEGLKILNDSSHSDGADGVTNIVYKEIFKGLCNNKGKKALENEFEVNFTLTFPMLYSVCYVHASTDENFFCRSDARQDILAEINAVKSTVRDPLKGKNYVMATIKIDNGNSATLNLFDNQAIDFQLRLESMRVDPMVIVATNINPRTVGAHLSLNATSGTHIYFDEETSAGQTLVTRSTGLPPAAPLLGEVAKVEPVTIAELNSFAIIAVSEANQLQ</sequence>
<evidence type="ECO:0000313" key="6">
    <source>
        <dbReference type="EnsemblPlants" id="Bo5g110040.1"/>
    </source>
</evidence>
<dbReference type="GO" id="GO:0006281">
    <property type="term" value="P:DNA repair"/>
    <property type="evidence" value="ECO:0007669"/>
    <property type="project" value="UniProtKB-KW"/>
</dbReference>
<keyword evidence="1" id="KW-0547">Nucleotide-binding</keyword>
<reference evidence="6 7" key="1">
    <citation type="journal article" date="2014" name="Genome Biol.">
        <title>Transcriptome and methylome profiling reveals relics of genome dominance in the mesopolyploid Brassica oleracea.</title>
        <authorList>
            <person name="Parkin I.A."/>
            <person name="Koh C."/>
            <person name="Tang H."/>
            <person name="Robinson S.J."/>
            <person name="Kagale S."/>
            <person name="Clarke W.E."/>
            <person name="Town C.D."/>
            <person name="Nixon J."/>
            <person name="Krishnakumar V."/>
            <person name="Bidwell S.L."/>
            <person name="Denoeud F."/>
            <person name="Belcram H."/>
            <person name="Links M.G."/>
            <person name="Just J."/>
            <person name="Clarke C."/>
            <person name="Bender T."/>
            <person name="Huebert T."/>
            <person name="Mason A.S."/>
            <person name="Pires J.C."/>
            <person name="Barker G."/>
            <person name="Moore J."/>
            <person name="Walley P.G."/>
            <person name="Manoli S."/>
            <person name="Batley J."/>
            <person name="Edwards D."/>
            <person name="Nelson M.N."/>
            <person name="Wang X."/>
            <person name="Paterson A.H."/>
            <person name="King G."/>
            <person name="Bancroft I."/>
            <person name="Chalhoub B."/>
            <person name="Sharpe A.G."/>
        </authorList>
    </citation>
    <scope>NUCLEOTIDE SEQUENCE</scope>
    <source>
        <strain evidence="6 7">cv. TO1000</strain>
    </source>
</reference>
<dbReference type="Pfam" id="PF21530">
    <property type="entry name" value="Pif1_2B_dom"/>
    <property type="match status" value="1"/>
</dbReference>
<comment type="catalytic activity">
    <reaction evidence="1">
        <text>ATP + H2O = ADP + phosphate + H(+)</text>
        <dbReference type="Rhea" id="RHEA:13065"/>
        <dbReference type="ChEBI" id="CHEBI:15377"/>
        <dbReference type="ChEBI" id="CHEBI:15378"/>
        <dbReference type="ChEBI" id="CHEBI:30616"/>
        <dbReference type="ChEBI" id="CHEBI:43474"/>
        <dbReference type="ChEBI" id="CHEBI:456216"/>
        <dbReference type="EC" id="5.6.2.3"/>
    </reaction>
</comment>
<evidence type="ECO:0000256" key="2">
    <source>
        <dbReference type="SAM" id="MobiDB-lite"/>
    </source>
</evidence>
<evidence type="ECO:0000259" key="5">
    <source>
        <dbReference type="Pfam" id="PF21530"/>
    </source>
</evidence>
<dbReference type="Pfam" id="PF05970">
    <property type="entry name" value="PIF1"/>
    <property type="match status" value="1"/>
</dbReference>
<dbReference type="SUPFAM" id="SSF52540">
    <property type="entry name" value="P-loop containing nucleoside triphosphate hydrolases"/>
    <property type="match status" value="2"/>
</dbReference>
<comment type="cofactor">
    <cofactor evidence="1">
        <name>Mg(2+)</name>
        <dbReference type="ChEBI" id="CHEBI:18420"/>
    </cofactor>
</comment>
<organism evidence="6 7">
    <name type="scientific">Brassica oleracea var. oleracea</name>
    <dbReference type="NCBI Taxonomy" id="109376"/>
    <lineage>
        <taxon>Eukaryota</taxon>
        <taxon>Viridiplantae</taxon>
        <taxon>Streptophyta</taxon>
        <taxon>Embryophyta</taxon>
        <taxon>Tracheophyta</taxon>
        <taxon>Spermatophyta</taxon>
        <taxon>Magnoliopsida</taxon>
        <taxon>eudicotyledons</taxon>
        <taxon>Gunneridae</taxon>
        <taxon>Pentapetalae</taxon>
        <taxon>rosids</taxon>
        <taxon>malvids</taxon>
        <taxon>Brassicales</taxon>
        <taxon>Brassicaceae</taxon>
        <taxon>Brassiceae</taxon>
        <taxon>Brassica</taxon>
    </lineage>
</organism>
<reference evidence="6" key="2">
    <citation type="submission" date="2015-03" db="UniProtKB">
        <authorList>
            <consortium name="EnsemblPlants"/>
        </authorList>
    </citation>
    <scope>IDENTIFICATION</scope>
</reference>
<keyword evidence="1" id="KW-0347">Helicase</keyword>
<dbReference type="PANTHER" id="PTHR10492:SF90">
    <property type="entry name" value="ATP-DEPENDENT DNA HELICASE"/>
    <property type="match status" value="1"/>
</dbReference>
<dbReference type="Gene3D" id="2.40.50.140">
    <property type="entry name" value="Nucleic acid-binding proteins"/>
    <property type="match status" value="1"/>
</dbReference>
<keyword evidence="1" id="KW-0233">DNA recombination</keyword>
<dbReference type="InterPro" id="IPR010285">
    <property type="entry name" value="DNA_helicase_pif1-like_DEAD"/>
</dbReference>
<keyword evidence="7" id="KW-1185">Reference proteome</keyword>
<comment type="similarity">
    <text evidence="1">Belongs to the helicase family.</text>
</comment>
<dbReference type="GO" id="GO:0016887">
    <property type="term" value="F:ATP hydrolysis activity"/>
    <property type="evidence" value="ECO:0007669"/>
    <property type="project" value="RHEA"/>
</dbReference>
<dbReference type="GO" id="GO:0006310">
    <property type="term" value="P:DNA recombination"/>
    <property type="evidence" value="ECO:0007669"/>
    <property type="project" value="UniProtKB-KW"/>
</dbReference>
<feature type="region of interest" description="Disordered" evidence="2">
    <location>
        <begin position="35"/>
        <end position="54"/>
    </location>
</feature>
<keyword evidence="1" id="KW-0067">ATP-binding</keyword>
<dbReference type="InterPro" id="IPR049163">
    <property type="entry name" value="Pif1-like_2B_dom"/>
</dbReference>
<dbReference type="CDD" id="cd18809">
    <property type="entry name" value="SF1_C_RecD"/>
    <property type="match status" value="1"/>
</dbReference>
<dbReference type="InterPro" id="IPR027417">
    <property type="entry name" value="P-loop_NTPase"/>
</dbReference>
<evidence type="ECO:0000259" key="4">
    <source>
        <dbReference type="Pfam" id="PF14214"/>
    </source>
</evidence>
<name>A0A0D3CI52_BRAOL</name>
<protein>
    <recommendedName>
        <fullName evidence="1">ATP-dependent DNA helicase</fullName>
        <ecNumber evidence="1">5.6.2.3</ecNumber>
    </recommendedName>
</protein>
<dbReference type="Gramene" id="Bo5g110040.1">
    <property type="protein sequence ID" value="Bo5g110040.1"/>
    <property type="gene ID" value="Bo5g110040"/>
</dbReference>
<feature type="compositionally biased region" description="Polar residues" evidence="2">
    <location>
        <begin position="40"/>
        <end position="54"/>
    </location>
</feature>
<dbReference type="Pfam" id="PF14214">
    <property type="entry name" value="Helitron_like_N"/>
    <property type="match status" value="1"/>
</dbReference>
<dbReference type="InterPro" id="IPR012340">
    <property type="entry name" value="NA-bd_OB-fold"/>
</dbReference>
<dbReference type="GO" id="GO:0000723">
    <property type="term" value="P:telomere maintenance"/>
    <property type="evidence" value="ECO:0007669"/>
    <property type="project" value="InterPro"/>
</dbReference>
<evidence type="ECO:0000259" key="3">
    <source>
        <dbReference type="Pfam" id="PF05970"/>
    </source>
</evidence>
<keyword evidence="1" id="KW-0234">DNA repair</keyword>
<proteinExistence type="inferred from homology"/>
<dbReference type="PANTHER" id="PTHR10492">
    <property type="match status" value="1"/>
</dbReference>
<feature type="domain" description="DNA helicase Pif1-like DEAD-box helicase" evidence="3">
    <location>
        <begin position="1019"/>
        <end position="1232"/>
    </location>
</feature>
<evidence type="ECO:0000256" key="1">
    <source>
        <dbReference type="RuleBase" id="RU363044"/>
    </source>
</evidence>
<dbReference type="GO" id="GO:0005524">
    <property type="term" value="F:ATP binding"/>
    <property type="evidence" value="ECO:0007669"/>
    <property type="project" value="UniProtKB-KW"/>
</dbReference>
<dbReference type="EnsemblPlants" id="Bo5g110040.1">
    <property type="protein sequence ID" value="Bo5g110040.1"/>
    <property type="gene ID" value="Bo5g110040"/>
</dbReference>
<feature type="domain" description="Helitron helicase-like" evidence="4">
    <location>
        <begin position="369"/>
        <end position="552"/>
    </location>
</feature>
<dbReference type="GO" id="GO:0043139">
    <property type="term" value="F:5'-3' DNA helicase activity"/>
    <property type="evidence" value="ECO:0007669"/>
    <property type="project" value="UniProtKB-EC"/>
</dbReference>
<evidence type="ECO:0000313" key="7">
    <source>
        <dbReference type="Proteomes" id="UP000032141"/>
    </source>
</evidence>
<keyword evidence="1" id="KW-0378">Hydrolase</keyword>
<dbReference type="Proteomes" id="UP000032141">
    <property type="component" value="Chromosome C5"/>
</dbReference>
<dbReference type="Gene3D" id="3.40.50.300">
    <property type="entry name" value="P-loop containing nucleotide triphosphate hydrolases"/>
    <property type="match status" value="1"/>
</dbReference>
<dbReference type="HOGENOM" id="CLU_001324_0_2_1"/>
<accession>A0A0D3CI52</accession>
<keyword evidence="1" id="KW-0227">DNA damage</keyword>